<dbReference type="Pfam" id="PF17683">
    <property type="entry name" value="TFIIF_beta_N"/>
    <property type="match status" value="1"/>
</dbReference>
<evidence type="ECO:0000256" key="3">
    <source>
        <dbReference type="ARBA" id="ARBA00023015"/>
    </source>
</evidence>
<evidence type="ECO:0000256" key="7">
    <source>
        <dbReference type="ARBA" id="ARBA00033388"/>
    </source>
</evidence>
<proteinExistence type="predicted"/>
<keyword evidence="6" id="KW-0539">Nucleus</keyword>
<dbReference type="Proteomes" id="UP000298787">
    <property type="component" value="Chromosome 2"/>
</dbReference>
<dbReference type="InterPro" id="IPR003196">
    <property type="entry name" value="TFIIF_beta"/>
</dbReference>
<evidence type="ECO:0000256" key="5">
    <source>
        <dbReference type="ARBA" id="ARBA00023163"/>
    </source>
</evidence>
<dbReference type="InterPro" id="IPR040504">
    <property type="entry name" value="TFIIF_beta_N"/>
</dbReference>
<keyword evidence="4" id="KW-0238">DNA-binding</keyword>
<evidence type="ECO:0000256" key="1">
    <source>
        <dbReference type="ARBA" id="ARBA00004123"/>
    </source>
</evidence>
<evidence type="ECO:0000259" key="8">
    <source>
        <dbReference type="Pfam" id="PF17683"/>
    </source>
</evidence>
<dbReference type="GO" id="GO:0006367">
    <property type="term" value="P:transcription initiation at RNA polymerase II promoter"/>
    <property type="evidence" value="ECO:0007669"/>
    <property type="project" value="InterPro"/>
</dbReference>
<keyword evidence="5" id="KW-0804">Transcription</keyword>
<feature type="domain" description="TFIIF beta subunit N-terminal" evidence="8">
    <location>
        <begin position="16"/>
        <end position="107"/>
    </location>
</feature>
<dbReference type="PANTHER" id="PTHR10445:SF0">
    <property type="entry name" value="GENERAL TRANSCRIPTION FACTOR IIF SUBUNIT 2"/>
    <property type="match status" value="1"/>
</dbReference>
<sequence length="130" mass="14273">MSEKTEVNLSGVKQSQGVWLVKVPKYLSQQWDKATEKGDVGKISIGRKQGKTEVCFSLNEELTVLGAVGEKDASLQVPKDHPFTMHTVGGQTMAVFSQSDTGQSRAQLFQPLPISFVLYNVIQEQMVDTG</sequence>
<dbReference type="AlphaFoldDB" id="A0A4U5U099"/>
<dbReference type="SUPFAM" id="SSF50916">
    <property type="entry name" value="Rap30/74 interaction domains"/>
    <property type="match status" value="1"/>
</dbReference>
<protein>
    <recommendedName>
        <fullName evidence="2">General transcription factor IIF subunit 2</fullName>
    </recommendedName>
    <alternativeName>
        <fullName evidence="7">Transcription initiation factor IIF subunit beta</fullName>
    </alternativeName>
</protein>
<evidence type="ECO:0000313" key="9">
    <source>
        <dbReference type="EMBL" id="TKS67413.1"/>
    </source>
</evidence>
<dbReference type="GO" id="GO:0003677">
    <property type="term" value="F:DNA binding"/>
    <property type="evidence" value="ECO:0007669"/>
    <property type="project" value="UniProtKB-KW"/>
</dbReference>
<evidence type="ECO:0000256" key="2">
    <source>
        <dbReference type="ARBA" id="ARBA00020815"/>
    </source>
</evidence>
<dbReference type="InterPro" id="IPR011039">
    <property type="entry name" value="TFIIF_interaction"/>
</dbReference>
<dbReference type="STRING" id="240159.A0A4U5U099"/>
<keyword evidence="3" id="KW-0805">Transcription regulation</keyword>
<dbReference type="EMBL" id="CM014079">
    <property type="protein sequence ID" value="TKS67413.1"/>
    <property type="molecule type" value="Genomic_DNA"/>
</dbReference>
<accession>A0A4U5U099</accession>
<gene>
    <name evidence="9" type="ORF">D9C73_001263</name>
</gene>
<dbReference type="CDD" id="cd07980">
    <property type="entry name" value="TFIIF_beta"/>
    <property type="match status" value="1"/>
</dbReference>
<comment type="subcellular location">
    <subcellularLocation>
        <location evidence="1">Nucleus</location>
    </subcellularLocation>
</comment>
<reference evidence="9 10" key="1">
    <citation type="submission" date="2019-01" db="EMBL/GenBank/DDBJ databases">
        <title>Genome Assembly of Collichthys lucidus.</title>
        <authorList>
            <person name="Cai M."/>
            <person name="Xiao S."/>
        </authorList>
    </citation>
    <scope>NUCLEOTIDE SEQUENCE [LARGE SCALE GENOMIC DNA]</scope>
    <source>
        <strain evidence="9">JT15FE1705JMU</strain>
        <tissue evidence="9">Muscle</tissue>
    </source>
</reference>
<evidence type="ECO:0000256" key="4">
    <source>
        <dbReference type="ARBA" id="ARBA00023125"/>
    </source>
</evidence>
<dbReference type="GO" id="GO:0005674">
    <property type="term" value="C:transcription factor TFIIF complex"/>
    <property type="evidence" value="ECO:0007669"/>
    <property type="project" value="InterPro"/>
</dbReference>
<dbReference type="PANTHER" id="PTHR10445">
    <property type="entry name" value="GENERAL TRANSCRIPTION FACTOR IIF SUBUNIT 2"/>
    <property type="match status" value="1"/>
</dbReference>
<organism evidence="9 10">
    <name type="scientific">Collichthys lucidus</name>
    <name type="common">Big head croaker</name>
    <name type="synonym">Sciaena lucida</name>
    <dbReference type="NCBI Taxonomy" id="240159"/>
    <lineage>
        <taxon>Eukaryota</taxon>
        <taxon>Metazoa</taxon>
        <taxon>Chordata</taxon>
        <taxon>Craniata</taxon>
        <taxon>Vertebrata</taxon>
        <taxon>Euteleostomi</taxon>
        <taxon>Actinopterygii</taxon>
        <taxon>Neopterygii</taxon>
        <taxon>Teleostei</taxon>
        <taxon>Neoteleostei</taxon>
        <taxon>Acanthomorphata</taxon>
        <taxon>Eupercaria</taxon>
        <taxon>Sciaenidae</taxon>
        <taxon>Collichthys</taxon>
    </lineage>
</organism>
<keyword evidence="10" id="KW-1185">Reference proteome</keyword>
<evidence type="ECO:0000256" key="6">
    <source>
        <dbReference type="ARBA" id="ARBA00023242"/>
    </source>
</evidence>
<name>A0A4U5U099_COLLU</name>
<evidence type="ECO:0000313" key="10">
    <source>
        <dbReference type="Proteomes" id="UP000298787"/>
    </source>
</evidence>